<accession>S7WMI9</accession>
<name>S7WMI9_ACIJU</name>
<reference evidence="2 3" key="1">
    <citation type="submission" date="2013-05" db="EMBL/GenBank/DDBJ databases">
        <title>Genome assembly of Acinetobacter junii MTCC 11364.</title>
        <authorList>
            <person name="Khatri I."/>
            <person name="Singh N.K."/>
            <person name="Subramanian S."/>
            <person name="Mayilraj S."/>
        </authorList>
    </citation>
    <scope>NUCLEOTIDE SEQUENCE [LARGE SCALE GENOMIC DNA]</scope>
    <source>
        <strain evidence="2 3">MTCC 11364</strain>
    </source>
</reference>
<evidence type="ECO:0000313" key="3">
    <source>
        <dbReference type="Proteomes" id="UP000018420"/>
    </source>
</evidence>
<sequence>MKQFTSGMTLSDILKKLDQTTITLKKLDERIKNNSNTIEDLKTIRIQLETQTTIISLIQKQRPSAYYIWKALNGL</sequence>
<evidence type="ECO:0000313" key="2">
    <source>
        <dbReference type="EMBL" id="EPR83072.1"/>
    </source>
</evidence>
<organism evidence="2 3">
    <name type="scientific">Acinetobacter junii CIP 107470 = MTCC 11364</name>
    <dbReference type="NCBI Taxonomy" id="1217666"/>
    <lineage>
        <taxon>Bacteria</taxon>
        <taxon>Pseudomonadati</taxon>
        <taxon>Pseudomonadota</taxon>
        <taxon>Gammaproteobacteria</taxon>
        <taxon>Moraxellales</taxon>
        <taxon>Moraxellaceae</taxon>
        <taxon>Acinetobacter</taxon>
    </lineage>
</organism>
<feature type="coiled-coil region" evidence="1">
    <location>
        <begin position="10"/>
        <end position="44"/>
    </location>
</feature>
<dbReference type="EMBL" id="ASYZ01000133">
    <property type="protein sequence ID" value="EPR83072.1"/>
    <property type="molecule type" value="Genomic_DNA"/>
</dbReference>
<keyword evidence="1" id="KW-0175">Coiled coil</keyword>
<dbReference type="AlphaFoldDB" id="S7WMI9"/>
<dbReference type="PATRIC" id="fig|1330047.3.peg.2397"/>
<protein>
    <submittedName>
        <fullName evidence="2">Uncharacterized protein</fullName>
    </submittedName>
</protein>
<dbReference type="RefSeq" id="WP_004907763.1">
    <property type="nucleotide sequence ID" value="NZ_ASYZ01000133.1"/>
</dbReference>
<proteinExistence type="predicted"/>
<gene>
    <name evidence="2" type="ORF">L292_0550</name>
</gene>
<dbReference type="Proteomes" id="UP000018420">
    <property type="component" value="Unassembled WGS sequence"/>
</dbReference>
<comment type="caution">
    <text evidence="2">The sequence shown here is derived from an EMBL/GenBank/DDBJ whole genome shotgun (WGS) entry which is preliminary data.</text>
</comment>
<evidence type="ECO:0000256" key="1">
    <source>
        <dbReference type="SAM" id="Coils"/>
    </source>
</evidence>